<comment type="similarity">
    <text evidence="8">Belongs to the NhaC Na(+)/H(+) (TC 2.A.35) antiporter family.</text>
</comment>
<comment type="subcellular location">
    <subcellularLocation>
        <location evidence="1">Cell membrane</location>
        <topology evidence="1">Multi-pass membrane protein</topology>
    </subcellularLocation>
</comment>
<evidence type="ECO:0000256" key="8">
    <source>
        <dbReference type="ARBA" id="ARBA00038435"/>
    </source>
</evidence>
<name>A0ABS6EG01_9CLOT</name>
<keyword evidence="12" id="KW-1185">Reference proteome</keyword>
<feature type="transmembrane region" description="Helical" evidence="9">
    <location>
        <begin position="382"/>
        <end position="402"/>
    </location>
</feature>
<dbReference type="PANTHER" id="PTHR33451:SF3">
    <property type="entry name" value="MALATE-2H(+)_NA(+)-LACTATE ANTIPORTER"/>
    <property type="match status" value="1"/>
</dbReference>
<evidence type="ECO:0000256" key="6">
    <source>
        <dbReference type="ARBA" id="ARBA00022989"/>
    </source>
</evidence>
<feature type="transmembrane region" description="Helical" evidence="9">
    <location>
        <begin position="222"/>
        <end position="239"/>
    </location>
</feature>
<organism evidence="11 12">
    <name type="scientific">Clostridium mobile</name>
    <dbReference type="NCBI Taxonomy" id="2841512"/>
    <lineage>
        <taxon>Bacteria</taxon>
        <taxon>Bacillati</taxon>
        <taxon>Bacillota</taxon>
        <taxon>Clostridia</taxon>
        <taxon>Eubacteriales</taxon>
        <taxon>Clostridiaceae</taxon>
        <taxon>Clostridium</taxon>
    </lineage>
</organism>
<feature type="domain" description="Na+/H+ antiporter NhaC-like C-terminal" evidence="10">
    <location>
        <begin position="150"/>
        <end position="417"/>
    </location>
</feature>
<feature type="transmembrane region" description="Helical" evidence="9">
    <location>
        <begin position="180"/>
        <end position="202"/>
    </location>
</feature>
<dbReference type="RefSeq" id="WP_216437782.1">
    <property type="nucleotide sequence ID" value="NZ_JAHLQF010000001.1"/>
</dbReference>
<keyword evidence="5 9" id="KW-0812">Transmembrane</keyword>
<dbReference type="Pfam" id="PF03553">
    <property type="entry name" value="Na_H_antiporter"/>
    <property type="match status" value="1"/>
</dbReference>
<reference evidence="11 12" key="1">
    <citation type="submission" date="2021-06" db="EMBL/GenBank/DDBJ databases">
        <authorList>
            <person name="Sun Q."/>
            <person name="Li D."/>
        </authorList>
    </citation>
    <scope>NUCLEOTIDE SEQUENCE [LARGE SCALE GENOMIC DNA]</scope>
    <source>
        <strain evidence="11 12">MSJ-11</strain>
    </source>
</reference>
<feature type="transmembrane region" description="Helical" evidence="9">
    <location>
        <begin position="12"/>
        <end position="41"/>
    </location>
</feature>
<evidence type="ECO:0000256" key="3">
    <source>
        <dbReference type="ARBA" id="ARBA00022449"/>
    </source>
</evidence>
<evidence type="ECO:0000313" key="11">
    <source>
        <dbReference type="EMBL" id="MBU5483400.1"/>
    </source>
</evidence>
<dbReference type="InterPro" id="IPR018461">
    <property type="entry name" value="Na/H_Antiport_NhaC-like_C"/>
</dbReference>
<protein>
    <submittedName>
        <fullName evidence="11">Na+/H+ antiporter NhaC family protein</fullName>
    </submittedName>
</protein>
<dbReference type="EMBL" id="JAHLQF010000001">
    <property type="protein sequence ID" value="MBU5483400.1"/>
    <property type="molecule type" value="Genomic_DNA"/>
</dbReference>
<evidence type="ECO:0000256" key="9">
    <source>
        <dbReference type="SAM" id="Phobius"/>
    </source>
</evidence>
<evidence type="ECO:0000256" key="5">
    <source>
        <dbReference type="ARBA" id="ARBA00022692"/>
    </source>
</evidence>
<comment type="caution">
    <text evidence="11">The sequence shown here is derived from an EMBL/GenBank/DDBJ whole genome shotgun (WGS) entry which is preliminary data.</text>
</comment>
<evidence type="ECO:0000256" key="2">
    <source>
        <dbReference type="ARBA" id="ARBA00022448"/>
    </source>
</evidence>
<keyword evidence="3" id="KW-0050">Antiport</keyword>
<evidence type="ECO:0000259" key="10">
    <source>
        <dbReference type="Pfam" id="PF03553"/>
    </source>
</evidence>
<evidence type="ECO:0000256" key="7">
    <source>
        <dbReference type="ARBA" id="ARBA00023136"/>
    </source>
</evidence>
<keyword evidence="4" id="KW-1003">Cell membrane</keyword>
<sequence>MLESAVLGTFIIGLLVSIVFNLSLLYALLFGFILFFSYGLAKNNTVKHMIQISFKGIKTVKNILIIFFMIGMLTAVWRASGTISFIIYYSTKLIVPEVFILVTFLLCCILSVLTGTSFGTAATMGVICMTMANAIGANPILVGGAVLSGSYFGDRCSPMSTSALLISELTGTNIYKNIQIMIKTSIIPFILTCAVYLIAGFLLESKGAPLEIRCLFADNFNLHWLTILPAIIIIVLSIFKVNVKITMALSIILSSIICISIQKVEFTSLFKVFITGYQSSNAELGIMLNGGGIQSMLKVSAIVCLSSSYASIFEETGLLEGIKKHINSLSNIVTPFGSVAITSFFTSMISCNQSLTIILTHQLCNKIISDDYQMANSLENTAVVIAPLIPWSIAGAVPLATISAPTSSILAACYLYILPVYNFFISYKKIHRNDRKLNA</sequence>
<keyword evidence="2" id="KW-0813">Transport</keyword>
<dbReference type="InterPro" id="IPR052180">
    <property type="entry name" value="NhaC_Na-H+_Antiporter"/>
</dbReference>
<evidence type="ECO:0000256" key="4">
    <source>
        <dbReference type="ARBA" id="ARBA00022475"/>
    </source>
</evidence>
<dbReference type="PANTHER" id="PTHR33451">
    <property type="entry name" value="MALATE-2H(+)/NA(+)-LACTATE ANTIPORTER"/>
    <property type="match status" value="1"/>
</dbReference>
<gene>
    <name evidence="11" type="ORF">KQI86_03605</name>
</gene>
<keyword evidence="6 9" id="KW-1133">Transmembrane helix</keyword>
<evidence type="ECO:0000256" key="1">
    <source>
        <dbReference type="ARBA" id="ARBA00004651"/>
    </source>
</evidence>
<feature type="transmembrane region" description="Helical" evidence="9">
    <location>
        <begin position="94"/>
        <end position="114"/>
    </location>
</feature>
<accession>A0ABS6EG01</accession>
<proteinExistence type="inferred from homology"/>
<dbReference type="Proteomes" id="UP000726170">
    <property type="component" value="Unassembled WGS sequence"/>
</dbReference>
<feature type="transmembrane region" description="Helical" evidence="9">
    <location>
        <begin position="408"/>
        <end position="427"/>
    </location>
</feature>
<keyword evidence="7 9" id="KW-0472">Membrane</keyword>
<evidence type="ECO:0000313" key="12">
    <source>
        <dbReference type="Proteomes" id="UP000726170"/>
    </source>
</evidence>
<feature type="transmembrane region" description="Helical" evidence="9">
    <location>
        <begin position="62"/>
        <end position="88"/>
    </location>
</feature>